<dbReference type="Proteomes" id="UP000799755">
    <property type="component" value="Unassembled WGS sequence"/>
</dbReference>
<keyword evidence="2" id="KW-1185">Reference proteome</keyword>
<protein>
    <submittedName>
        <fullName evidence="1">Uncharacterized protein</fullName>
    </submittedName>
</protein>
<organism evidence="1 2">
    <name type="scientific">Lindgomyces ingoldianus</name>
    <dbReference type="NCBI Taxonomy" id="673940"/>
    <lineage>
        <taxon>Eukaryota</taxon>
        <taxon>Fungi</taxon>
        <taxon>Dikarya</taxon>
        <taxon>Ascomycota</taxon>
        <taxon>Pezizomycotina</taxon>
        <taxon>Dothideomycetes</taxon>
        <taxon>Pleosporomycetidae</taxon>
        <taxon>Pleosporales</taxon>
        <taxon>Lindgomycetaceae</taxon>
        <taxon>Lindgomyces</taxon>
    </lineage>
</organism>
<dbReference type="EMBL" id="MU003494">
    <property type="protein sequence ID" value="KAF2476450.1"/>
    <property type="molecule type" value="Genomic_DNA"/>
</dbReference>
<accession>A0ACB6RDQ4</accession>
<sequence length="158" mass="17438">MAPGPFSQPKRAGYTPLSPYTDDDNALSNNLICPRYADSDPTSAPPSPASIESFDILDSVAWRRGHTSYKDLRSQVKLYDIFCLRWGKKKPVVIFFLVLFLVLVAGCFIGGFFVVRHKIAGTTEACLKREGGDRCNDRAWANCVARNGLGYCEGALEP</sequence>
<evidence type="ECO:0000313" key="1">
    <source>
        <dbReference type="EMBL" id="KAF2476450.1"/>
    </source>
</evidence>
<proteinExistence type="predicted"/>
<evidence type="ECO:0000313" key="2">
    <source>
        <dbReference type="Proteomes" id="UP000799755"/>
    </source>
</evidence>
<comment type="caution">
    <text evidence="1">The sequence shown here is derived from an EMBL/GenBank/DDBJ whole genome shotgun (WGS) entry which is preliminary data.</text>
</comment>
<reference evidence="1" key="1">
    <citation type="journal article" date="2020" name="Stud. Mycol.">
        <title>101 Dothideomycetes genomes: a test case for predicting lifestyles and emergence of pathogens.</title>
        <authorList>
            <person name="Haridas S."/>
            <person name="Albert R."/>
            <person name="Binder M."/>
            <person name="Bloem J."/>
            <person name="Labutti K."/>
            <person name="Salamov A."/>
            <person name="Andreopoulos B."/>
            <person name="Baker S."/>
            <person name="Barry K."/>
            <person name="Bills G."/>
            <person name="Bluhm B."/>
            <person name="Cannon C."/>
            <person name="Castanera R."/>
            <person name="Culley D."/>
            <person name="Daum C."/>
            <person name="Ezra D."/>
            <person name="Gonzalez J."/>
            <person name="Henrissat B."/>
            <person name="Kuo A."/>
            <person name="Liang C."/>
            <person name="Lipzen A."/>
            <person name="Lutzoni F."/>
            <person name="Magnuson J."/>
            <person name="Mondo S."/>
            <person name="Nolan M."/>
            <person name="Ohm R."/>
            <person name="Pangilinan J."/>
            <person name="Park H.-J."/>
            <person name="Ramirez L."/>
            <person name="Alfaro M."/>
            <person name="Sun H."/>
            <person name="Tritt A."/>
            <person name="Yoshinaga Y."/>
            <person name="Zwiers L.-H."/>
            <person name="Turgeon B."/>
            <person name="Goodwin S."/>
            <person name="Spatafora J."/>
            <person name="Crous P."/>
            <person name="Grigoriev I."/>
        </authorList>
    </citation>
    <scope>NUCLEOTIDE SEQUENCE</scope>
    <source>
        <strain evidence="1">ATCC 200398</strain>
    </source>
</reference>
<gene>
    <name evidence="1" type="ORF">BDR25DRAFT_277578</name>
</gene>
<name>A0ACB6RDQ4_9PLEO</name>